<evidence type="ECO:0000259" key="11">
    <source>
        <dbReference type="PROSITE" id="PS50011"/>
    </source>
</evidence>
<dbReference type="OMA" id="HASTSIM"/>
<feature type="region of interest" description="Disordered" evidence="10">
    <location>
        <begin position="1"/>
        <end position="76"/>
    </location>
</feature>
<evidence type="ECO:0000256" key="1">
    <source>
        <dbReference type="ARBA" id="ARBA00005527"/>
    </source>
</evidence>
<dbReference type="GO" id="GO:0030154">
    <property type="term" value="P:cell differentiation"/>
    <property type="evidence" value="ECO:0007669"/>
    <property type="project" value="TreeGrafter"/>
</dbReference>
<keyword evidence="13" id="KW-1185">Reference proteome</keyword>
<evidence type="ECO:0000313" key="12">
    <source>
        <dbReference type="EMBL" id="GBG76333.1"/>
    </source>
</evidence>
<dbReference type="EMBL" id="BFEA01000242">
    <property type="protein sequence ID" value="GBG76333.1"/>
    <property type="molecule type" value="Genomic_DNA"/>
</dbReference>
<feature type="compositionally biased region" description="Low complexity" evidence="10">
    <location>
        <begin position="19"/>
        <end position="29"/>
    </location>
</feature>
<dbReference type="Proteomes" id="UP000265515">
    <property type="component" value="Unassembled WGS sequence"/>
</dbReference>
<protein>
    <recommendedName>
        <fullName evidence="2">non-specific serine/threonine protein kinase</fullName>
        <ecNumber evidence="2">2.7.11.1</ecNumber>
    </recommendedName>
</protein>
<organism evidence="12 13">
    <name type="scientific">Chara braunii</name>
    <name type="common">Braun's stonewort</name>
    <dbReference type="NCBI Taxonomy" id="69332"/>
    <lineage>
        <taxon>Eukaryota</taxon>
        <taxon>Viridiplantae</taxon>
        <taxon>Streptophyta</taxon>
        <taxon>Charophyceae</taxon>
        <taxon>Charales</taxon>
        <taxon>Characeae</taxon>
        <taxon>Chara</taxon>
    </lineage>
</organism>
<keyword evidence="4" id="KW-0808">Transferase</keyword>
<feature type="binding site" evidence="8">
    <location>
        <position position="197"/>
    </location>
    <ligand>
        <name>ATP</name>
        <dbReference type="ChEBI" id="CHEBI:30616"/>
    </ligand>
</feature>
<dbReference type="InterPro" id="IPR050591">
    <property type="entry name" value="GSK-3"/>
</dbReference>
<comment type="similarity">
    <text evidence="1">Belongs to the protein kinase superfamily. CMGC Ser/Thr protein kinase family. GSK-3 subfamily.</text>
</comment>
<dbReference type="PANTHER" id="PTHR24057:SF0">
    <property type="entry name" value="PROTEIN KINASE SHAGGY-RELATED"/>
    <property type="match status" value="1"/>
</dbReference>
<dbReference type="STRING" id="69332.A0A388L2A6"/>
<dbReference type="InterPro" id="IPR011009">
    <property type="entry name" value="Kinase-like_dom_sf"/>
</dbReference>
<feature type="domain" description="Protein kinase" evidence="11">
    <location>
        <begin position="167"/>
        <end position="452"/>
    </location>
</feature>
<keyword evidence="7 8" id="KW-0067">ATP-binding</keyword>
<comment type="caution">
    <text evidence="12">The sequence shown here is derived from an EMBL/GenBank/DDBJ whole genome shotgun (WGS) entry which is preliminary data.</text>
</comment>
<evidence type="ECO:0000256" key="5">
    <source>
        <dbReference type="ARBA" id="ARBA00022741"/>
    </source>
</evidence>
<dbReference type="InterPro" id="IPR000719">
    <property type="entry name" value="Prot_kinase_dom"/>
</dbReference>
<reference evidence="12 13" key="1">
    <citation type="journal article" date="2018" name="Cell">
        <title>The Chara Genome: Secondary Complexity and Implications for Plant Terrestrialization.</title>
        <authorList>
            <person name="Nishiyama T."/>
            <person name="Sakayama H."/>
            <person name="Vries J.D."/>
            <person name="Buschmann H."/>
            <person name="Saint-Marcoux D."/>
            <person name="Ullrich K.K."/>
            <person name="Haas F.B."/>
            <person name="Vanderstraeten L."/>
            <person name="Becker D."/>
            <person name="Lang D."/>
            <person name="Vosolsobe S."/>
            <person name="Rombauts S."/>
            <person name="Wilhelmsson P.K.I."/>
            <person name="Janitza P."/>
            <person name="Kern R."/>
            <person name="Heyl A."/>
            <person name="Rumpler F."/>
            <person name="Villalobos L.I.A.C."/>
            <person name="Clay J.M."/>
            <person name="Skokan R."/>
            <person name="Toyoda A."/>
            <person name="Suzuki Y."/>
            <person name="Kagoshima H."/>
            <person name="Schijlen E."/>
            <person name="Tajeshwar N."/>
            <person name="Catarino B."/>
            <person name="Hetherington A.J."/>
            <person name="Saltykova A."/>
            <person name="Bonnot C."/>
            <person name="Breuninger H."/>
            <person name="Symeonidi A."/>
            <person name="Radhakrishnan G.V."/>
            <person name="Van Nieuwerburgh F."/>
            <person name="Deforce D."/>
            <person name="Chang C."/>
            <person name="Karol K.G."/>
            <person name="Hedrich R."/>
            <person name="Ulvskov P."/>
            <person name="Glockner G."/>
            <person name="Delwiche C.F."/>
            <person name="Petrasek J."/>
            <person name="Van de Peer Y."/>
            <person name="Friml J."/>
            <person name="Beilby M."/>
            <person name="Dolan L."/>
            <person name="Kohara Y."/>
            <person name="Sugano S."/>
            <person name="Fujiyama A."/>
            <person name="Delaux P.-M."/>
            <person name="Quint M."/>
            <person name="TheiBen G."/>
            <person name="Hagemann M."/>
            <person name="Harholt J."/>
            <person name="Dunand C."/>
            <person name="Zachgo S."/>
            <person name="Langdale J."/>
            <person name="Maumus F."/>
            <person name="Straeten D.V.D."/>
            <person name="Gould S.B."/>
            <person name="Rensing S.A."/>
        </authorList>
    </citation>
    <scope>NUCLEOTIDE SEQUENCE [LARGE SCALE GENOMIC DNA]</scope>
    <source>
        <strain evidence="12 13">S276</strain>
    </source>
</reference>
<evidence type="ECO:0000256" key="3">
    <source>
        <dbReference type="ARBA" id="ARBA00022527"/>
    </source>
</evidence>
<dbReference type="SUPFAM" id="SSF56112">
    <property type="entry name" value="Protein kinase-like (PK-like)"/>
    <property type="match status" value="1"/>
</dbReference>
<dbReference type="Gene3D" id="1.10.510.10">
    <property type="entry name" value="Transferase(Phosphotransferase) domain 1"/>
    <property type="match status" value="1"/>
</dbReference>
<dbReference type="Gramene" id="GBG76333">
    <property type="protein sequence ID" value="GBG76333"/>
    <property type="gene ID" value="CBR_g22080"/>
</dbReference>
<evidence type="ECO:0000256" key="6">
    <source>
        <dbReference type="ARBA" id="ARBA00022777"/>
    </source>
</evidence>
<dbReference type="PANTHER" id="PTHR24057">
    <property type="entry name" value="GLYCOGEN SYNTHASE KINASE-3 ALPHA"/>
    <property type="match status" value="1"/>
</dbReference>
<keyword evidence="5 8" id="KW-0547">Nucleotide-binding</keyword>
<keyword evidence="3 9" id="KW-0723">Serine/threonine-protein kinase</keyword>
<dbReference type="PROSITE" id="PS50011">
    <property type="entry name" value="PROTEIN_KINASE_DOM"/>
    <property type="match status" value="1"/>
</dbReference>
<dbReference type="InterPro" id="IPR039192">
    <property type="entry name" value="STKc_GSK3"/>
</dbReference>
<dbReference type="OrthoDB" id="272141at2759"/>
<evidence type="ECO:0000256" key="10">
    <source>
        <dbReference type="SAM" id="MobiDB-lite"/>
    </source>
</evidence>
<gene>
    <name evidence="12" type="ORF">CBR_g22080</name>
</gene>
<dbReference type="PROSITE" id="PS00107">
    <property type="entry name" value="PROTEIN_KINASE_ATP"/>
    <property type="match status" value="1"/>
</dbReference>
<dbReference type="Pfam" id="PF00069">
    <property type="entry name" value="Pkinase"/>
    <property type="match status" value="1"/>
</dbReference>
<evidence type="ECO:0000256" key="9">
    <source>
        <dbReference type="RuleBase" id="RU000304"/>
    </source>
</evidence>
<dbReference type="PROSITE" id="PS00108">
    <property type="entry name" value="PROTEIN_KINASE_ST"/>
    <property type="match status" value="1"/>
</dbReference>
<dbReference type="EC" id="2.7.11.1" evidence="2"/>
<dbReference type="SMART" id="SM00220">
    <property type="entry name" value="S_TKc"/>
    <property type="match status" value="1"/>
</dbReference>
<dbReference type="AlphaFoldDB" id="A0A388L2A6"/>
<accession>A0A388L2A6</accession>
<dbReference type="Gene3D" id="3.30.200.20">
    <property type="entry name" value="Phosphorylase Kinase, domain 1"/>
    <property type="match status" value="1"/>
</dbReference>
<evidence type="ECO:0000256" key="2">
    <source>
        <dbReference type="ARBA" id="ARBA00012513"/>
    </source>
</evidence>
<dbReference type="GO" id="GO:0005634">
    <property type="term" value="C:nucleus"/>
    <property type="evidence" value="ECO:0007669"/>
    <property type="project" value="TreeGrafter"/>
</dbReference>
<dbReference type="GO" id="GO:0007165">
    <property type="term" value="P:signal transduction"/>
    <property type="evidence" value="ECO:0007669"/>
    <property type="project" value="TreeGrafter"/>
</dbReference>
<dbReference type="GO" id="GO:0005737">
    <property type="term" value="C:cytoplasm"/>
    <property type="evidence" value="ECO:0007669"/>
    <property type="project" value="TreeGrafter"/>
</dbReference>
<dbReference type="GO" id="GO:0005524">
    <property type="term" value="F:ATP binding"/>
    <property type="evidence" value="ECO:0007669"/>
    <property type="project" value="UniProtKB-UniRule"/>
</dbReference>
<dbReference type="GO" id="GO:0004674">
    <property type="term" value="F:protein serine/threonine kinase activity"/>
    <property type="evidence" value="ECO:0007669"/>
    <property type="project" value="UniProtKB-KW"/>
</dbReference>
<proteinExistence type="inferred from homology"/>
<dbReference type="FunFam" id="1.10.510.10:FF:000082">
    <property type="entry name" value="Shaggy-related protein kinase kappa"/>
    <property type="match status" value="1"/>
</dbReference>
<name>A0A388L2A6_CHABU</name>
<dbReference type="InterPro" id="IPR008271">
    <property type="entry name" value="Ser/Thr_kinase_AS"/>
</dbReference>
<evidence type="ECO:0000256" key="7">
    <source>
        <dbReference type="ARBA" id="ARBA00022840"/>
    </source>
</evidence>
<dbReference type="FunFam" id="3.30.200.20:FF:000009">
    <property type="entry name" value="Glycogen synthase kinase-3 beta"/>
    <property type="match status" value="1"/>
</dbReference>
<sequence length="471" mass="51522">MTENQSGEYKRVKVDEEATASSSTSKAGPGTSGGKAGVDDRGAGQVKACGPSAPEGQPQGPRMASGSALGRNHSASSTSAVASGIAAPSASMVSAPHRAGASGGAVAVDQLPKEMHEMKIRDDRAENGGDDKDFEAVIVEGNGADTGHIITTTIGGKNGQPKQSISYSAERIVGNGSFGVVFQATCVESGETVAIKKVLQDKRYKNRELQIMRLLDHPNIVTLKHCFYSTTDKDELYLNLVLEYVPETVYRIAKHYNKMSQRMPLIYVKLYTYQICRALAYIHNGMGVCHRDIKPQNLLVNPQSHQLKLCDFGSAKVLVRGEPNISYICSRYYRAPELIFGATEYTTAIDIWSMGCVMAELLLGQPLFPGESGVDQLVEIIKVLGTPTREEIKAMNPNYTEFKFPQIKPHPWNKVFHKRMPSEAVDLVSKLLQYSPHLRYNAVKLKSASPELLQKLIPEHARKANAQLLNM</sequence>
<evidence type="ECO:0000256" key="4">
    <source>
        <dbReference type="ARBA" id="ARBA00022679"/>
    </source>
</evidence>
<dbReference type="InterPro" id="IPR017441">
    <property type="entry name" value="Protein_kinase_ATP_BS"/>
</dbReference>
<dbReference type="CDD" id="cd14137">
    <property type="entry name" value="STKc_GSK3"/>
    <property type="match status" value="1"/>
</dbReference>
<evidence type="ECO:0000256" key="8">
    <source>
        <dbReference type="PROSITE-ProRule" id="PRU10141"/>
    </source>
</evidence>
<keyword evidence="6" id="KW-0418">Kinase</keyword>
<evidence type="ECO:0000313" key="13">
    <source>
        <dbReference type="Proteomes" id="UP000265515"/>
    </source>
</evidence>